<evidence type="ECO:0000313" key="4">
    <source>
        <dbReference type="Proteomes" id="UP000474802"/>
    </source>
</evidence>
<feature type="domain" description="GGDEF" evidence="2">
    <location>
        <begin position="359"/>
        <end position="492"/>
    </location>
</feature>
<dbReference type="SMART" id="SM00267">
    <property type="entry name" value="GGDEF"/>
    <property type="match status" value="1"/>
</dbReference>
<dbReference type="EMBL" id="JAALFG010000001">
    <property type="protein sequence ID" value="NGP16657.1"/>
    <property type="molecule type" value="Genomic_DNA"/>
</dbReference>
<name>A0A6M1SA24_9HYPH</name>
<reference evidence="3 4" key="2">
    <citation type="submission" date="2020-03" db="EMBL/GenBank/DDBJ databases">
        <title>Devosia chinhatensis sp. nov., isolated from a hexachlorocyclohexane (HCH) dump site in India.</title>
        <authorList>
            <person name="Kumar M."/>
            <person name="Lal R."/>
        </authorList>
    </citation>
    <scope>NUCLEOTIDE SEQUENCE [LARGE SCALE GENOMIC DNA]</scope>
    <source>
        <strain evidence="3 4">H239</strain>
    </source>
</reference>
<keyword evidence="4" id="KW-1185">Reference proteome</keyword>
<feature type="transmembrane region" description="Helical" evidence="1">
    <location>
        <begin position="168"/>
        <end position="186"/>
    </location>
</feature>
<dbReference type="PROSITE" id="PS50887">
    <property type="entry name" value="GGDEF"/>
    <property type="match status" value="1"/>
</dbReference>
<protein>
    <submittedName>
        <fullName evidence="3">Diguanylate cyclase</fullName>
    </submittedName>
</protein>
<evidence type="ECO:0000313" key="3">
    <source>
        <dbReference type="EMBL" id="NGP16657.1"/>
    </source>
</evidence>
<dbReference type="AlphaFoldDB" id="A0A6M1SA24"/>
<organism evidence="3 4">
    <name type="scientific">Devosia aurantiaca</name>
    <dbReference type="NCBI Taxonomy" id="2714858"/>
    <lineage>
        <taxon>Bacteria</taxon>
        <taxon>Pseudomonadati</taxon>
        <taxon>Pseudomonadota</taxon>
        <taxon>Alphaproteobacteria</taxon>
        <taxon>Hyphomicrobiales</taxon>
        <taxon>Devosiaceae</taxon>
        <taxon>Devosia</taxon>
    </lineage>
</organism>
<dbReference type="CDD" id="cd01949">
    <property type="entry name" value="GGDEF"/>
    <property type="match status" value="1"/>
</dbReference>
<evidence type="ECO:0000259" key="2">
    <source>
        <dbReference type="PROSITE" id="PS50887"/>
    </source>
</evidence>
<dbReference type="InterPro" id="IPR043128">
    <property type="entry name" value="Rev_trsase/Diguanyl_cyclase"/>
</dbReference>
<dbReference type="Pfam" id="PF00990">
    <property type="entry name" value="GGDEF"/>
    <property type="match status" value="1"/>
</dbReference>
<feature type="transmembrane region" description="Helical" evidence="1">
    <location>
        <begin position="121"/>
        <end position="139"/>
    </location>
</feature>
<keyword evidence="1" id="KW-0812">Transmembrane</keyword>
<feature type="transmembrane region" description="Helical" evidence="1">
    <location>
        <begin position="21"/>
        <end position="43"/>
    </location>
</feature>
<dbReference type="Gene3D" id="3.30.70.270">
    <property type="match status" value="1"/>
</dbReference>
<accession>A0A6M1SA24</accession>
<dbReference type="Gene3D" id="3.30.450.20">
    <property type="entry name" value="PAS domain"/>
    <property type="match status" value="1"/>
</dbReference>
<dbReference type="InterPro" id="IPR000160">
    <property type="entry name" value="GGDEF_dom"/>
</dbReference>
<proteinExistence type="predicted"/>
<dbReference type="InterPro" id="IPR029787">
    <property type="entry name" value="Nucleotide_cyclase"/>
</dbReference>
<keyword evidence="1" id="KW-0472">Membrane</keyword>
<evidence type="ECO:0000256" key="1">
    <source>
        <dbReference type="SAM" id="Phobius"/>
    </source>
</evidence>
<dbReference type="InterPro" id="IPR052155">
    <property type="entry name" value="Biofilm_reg_signaling"/>
</dbReference>
<sequence>MLTSARKTMPHLDYVSIIRSVYADGNTMLAGSLASAFAALLTAYQAKSLPLVVVSMLFVLVGLVRFFNMRAFWNAKIGNEDAEAAERWENRAVIIGALLALLHGSWCFVAMLIVREPFSELASFSLTMAVMVGICARNFGLDRLVTIQMVMVIIPLSLSLLLRFDGYHPLLALLLFVMLSGFRKLAAGIREILLSAVHGRVEASRLAAELDIAITTLEHGLLMLDDDGKVTLSNAKAKIMLSALGISVANGQDFKTILERIAGSGIAPAKTLDRLSDIATHRQSGKVMIPLRDNRYFEVTISSRQLRSVLLFEDITERMTAEERINFMARHDALTKLPNRSYFNALAQDELIRRGAKSLSSALLVIDIDEFKHVNDSFGHVIGDELLRQVADRLRYSLPEGAILARQGGDEFVALAPVGGSESELREDIDHALAAFETPFNLKGINLPVRVSIGLVVTPRSEDELDELMTKADLALYGAKADGKARAQIFHEQMDIDYHYRQRLKADLRQAVADGALSLALPSSRCSISKPARSCPAKPWRAGPIPNSDRFPRQPLFPWPRRWG</sequence>
<dbReference type="SUPFAM" id="SSF55073">
    <property type="entry name" value="Nucleotide cyclase"/>
    <property type="match status" value="1"/>
</dbReference>
<feature type="transmembrane region" description="Helical" evidence="1">
    <location>
        <begin position="49"/>
        <end position="67"/>
    </location>
</feature>
<dbReference type="NCBIfam" id="TIGR00254">
    <property type="entry name" value="GGDEF"/>
    <property type="match status" value="1"/>
</dbReference>
<feature type="transmembrane region" description="Helical" evidence="1">
    <location>
        <begin position="92"/>
        <end position="115"/>
    </location>
</feature>
<keyword evidence="1" id="KW-1133">Transmembrane helix</keyword>
<reference evidence="3 4" key="1">
    <citation type="submission" date="2020-02" db="EMBL/GenBank/DDBJ databases">
        <authorList>
            <person name="Khan S.A."/>
            <person name="Jeon C.O."/>
            <person name="Chun B.H."/>
        </authorList>
    </citation>
    <scope>NUCLEOTIDE SEQUENCE [LARGE SCALE GENOMIC DNA]</scope>
    <source>
        <strain evidence="3 4">H239</strain>
    </source>
</reference>
<gene>
    <name evidence="3" type="ORF">G5575_02205</name>
</gene>
<dbReference type="PANTHER" id="PTHR44757:SF2">
    <property type="entry name" value="BIOFILM ARCHITECTURE MAINTENANCE PROTEIN MBAA"/>
    <property type="match status" value="1"/>
</dbReference>
<dbReference type="PANTHER" id="PTHR44757">
    <property type="entry name" value="DIGUANYLATE CYCLASE DGCP"/>
    <property type="match status" value="1"/>
</dbReference>
<dbReference type="RefSeq" id="WP_164532902.1">
    <property type="nucleotide sequence ID" value="NZ_JAALFG010000001.1"/>
</dbReference>
<dbReference type="Proteomes" id="UP000474802">
    <property type="component" value="Unassembled WGS sequence"/>
</dbReference>
<comment type="caution">
    <text evidence="3">The sequence shown here is derived from an EMBL/GenBank/DDBJ whole genome shotgun (WGS) entry which is preliminary data.</text>
</comment>